<dbReference type="Proteomes" id="UP001589532">
    <property type="component" value="Unassembled WGS sequence"/>
</dbReference>
<name>A0ABV5S3D5_9ACTN</name>
<gene>
    <name evidence="2" type="ORF">ACFFSA_24070</name>
</gene>
<dbReference type="EMBL" id="JBHMBW010000021">
    <property type="protein sequence ID" value="MFB9626174.1"/>
    <property type="molecule type" value="Genomic_DNA"/>
</dbReference>
<proteinExistence type="predicted"/>
<organism evidence="2 3">
    <name type="scientific">Nonomuraea helvata</name>
    <dbReference type="NCBI Taxonomy" id="37484"/>
    <lineage>
        <taxon>Bacteria</taxon>
        <taxon>Bacillati</taxon>
        <taxon>Actinomycetota</taxon>
        <taxon>Actinomycetes</taxon>
        <taxon>Streptosporangiales</taxon>
        <taxon>Streptosporangiaceae</taxon>
        <taxon>Nonomuraea</taxon>
    </lineage>
</organism>
<evidence type="ECO:0000256" key="1">
    <source>
        <dbReference type="SAM" id="MobiDB-lite"/>
    </source>
</evidence>
<reference evidence="2 3" key="1">
    <citation type="submission" date="2024-09" db="EMBL/GenBank/DDBJ databases">
        <authorList>
            <person name="Sun Q."/>
            <person name="Mori K."/>
        </authorList>
    </citation>
    <scope>NUCLEOTIDE SEQUENCE [LARGE SCALE GENOMIC DNA]</scope>
    <source>
        <strain evidence="2 3">JCM 3143</strain>
    </source>
</reference>
<comment type="caution">
    <text evidence="2">The sequence shown here is derived from an EMBL/GenBank/DDBJ whole genome shotgun (WGS) entry which is preliminary data.</text>
</comment>
<accession>A0ABV5S3D5</accession>
<dbReference type="RefSeq" id="WP_345003346.1">
    <property type="nucleotide sequence ID" value="NZ_BAAAXV010000012.1"/>
</dbReference>
<evidence type="ECO:0000313" key="2">
    <source>
        <dbReference type="EMBL" id="MFB9626174.1"/>
    </source>
</evidence>
<protein>
    <submittedName>
        <fullName evidence="2">Uncharacterized protein</fullName>
    </submittedName>
</protein>
<keyword evidence="3" id="KW-1185">Reference proteome</keyword>
<sequence length="48" mass="4843">MTSVATVRPPGSSGRAGPALLGAVSHSKGPARPTVRAPPRIPKIVDEV</sequence>
<feature type="region of interest" description="Disordered" evidence="1">
    <location>
        <begin position="1"/>
        <end position="48"/>
    </location>
</feature>
<evidence type="ECO:0000313" key="3">
    <source>
        <dbReference type="Proteomes" id="UP001589532"/>
    </source>
</evidence>